<proteinExistence type="inferred from homology"/>
<dbReference type="NCBIfam" id="TIGR00231">
    <property type="entry name" value="small_GTP"/>
    <property type="match status" value="1"/>
</dbReference>
<dbReference type="InterPro" id="IPR000640">
    <property type="entry name" value="EFG_V-like"/>
</dbReference>
<gene>
    <name evidence="6 10" type="primary">fusA</name>
    <name evidence="10" type="ORF">FJY75_05115</name>
</gene>
<accession>A0A937X7Q6</accession>
<comment type="function">
    <text evidence="6">Catalyzes the GTP-dependent ribosomal translocation step during translation elongation. During this step, the ribosome changes from the pre-translocational (PRE) to the post-translocational (POST) state as the newly formed A-site-bound peptidyl-tRNA and P-site-bound deacylated tRNA move to the P and E sites, respectively. Catalyzes the coordinated movement of the two tRNA molecules, the mRNA and conformational changes in the ribosome.</text>
</comment>
<evidence type="ECO:0000256" key="6">
    <source>
        <dbReference type="HAMAP-Rule" id="MF_00054"/>
    </source>
</evidence>
<dbReference type="InterPro" id="IPR014721">
    <property type="entry name" value="Ribsml_uS5_D2-typ_fold_subgr"/>
</dbReference>
<keyword evidence="3 6" id="KW-0251">Elongation factor</keyword>
<name>A0A937X7Q6_UNCEI</name>
<keyword evidence="6" id="KW-0963">Cytoplasm</keyword>
<dbReference type="InterPro" id="IPR005517">
    <property type="entry name" value="Transl_elong_EFG/EF2_IV"/>
</dbReference>
<dbReference type="InterPro" id="IPR035647">
    <property type="entry name" value="EFG_III/V"/>
</dbReference>
<dbReference type="Pfam" id="PF22042">
    <property type="entry name" value="EF-G_D2"/>
    <property type="match status" value="1"/>
</dbReference>
<dbReference type="InterPro" id="IPR027417">
    <property type="entry name" value="P-loop_NTPase"/>
</dbReference>
<comment type="caution">
    <text evidence="10">The sequence shown here is derived from an EMBL/GenBank/DDBJ whole genome shotgun (WGS) entry which is preliminary data.</text>
</comment>
<evidence type="ECO:0000256" key="4">
    <source>
        <dbReference type="ARBA" id="ARBA00022917"/>
    </source>
</evidence>
<dbReference type="GO" id="GO:0003924">
    <property type="term" value="F:GTPase activity"/>
    <property type="evidence" value="ECO:0007669"/>
    <property type="project" value="InterPro"/>
</dbReference>
<feature type="domain" description="Tr-type G" evidence="9">
    <location>
        <begin position="8"/>
        <end position="283"/>
    </location>
</feature>
<dbReference type="InterPro" id="IPR009000">
    <property type="entry name" value="Transl_B-barrel_sf"/>
</dbReference>
<dbReference type="Gene3D" id="3.40.50.300">
    <property type="entry name" value="P-loop containing nucleotide triphosphate hydrolases"/>
    <property type="match status" value="1"/>
</dbReference>
<dbReference type="GO" id="GO:0032790">
    <property type="term" value="P:ribosome disassembly"/>
    <property type="evidence" value="ECO:0007669"/>
    <property type="project" value="TreeGrafter"/>
</dbReference>
<dbReference type="Gene3D" id="3.30.230.10">
    <property type="match status" value="1"/>
</dbReference>
<dbReference type="InterPro" id="IPR000795">
    <property type="entry name" value="T_Tr_GTP-bd_dom"/>
</dbReference>
<dbReference type="NCBIfam" id="TIGR00484">
    <property type="entry name" value="EF-G"/>
    <property type="match status" value="1"/>
</dbReference>
<dbReference type="PANTHER" id="PTHR43261:SF1">
    <property type="entry name" value="RIBOSOME-RELEASING FACTOR 2, MITOCHONDRIAL"/>
    <property type="match status" value="1"/>
</dbReference>
<dbReference type="CDD" id="cd01886">
    <property type="entry name" value="EF-G"/>
    <property type="match status" value="1"/>
</dbReference>
<evidence type="ECO:0000313" key="10">
    <source>
        <dbReference type="EMBL" id="MBM3317211.1"/>
    </source>
</evidence>
<dbReference type="InterPro" id="IPR041095">
    <property type="entry name" value="EFG_II"/>
</dbReference>
<dbReference type="FunFam" id="3.40.50.300:FF:000029">
    <property type="entry name" value="Elongation factor G"/>
    <property type="match status" value="1"/>
</dbReference>
<dbReference type="CDD" id="cd03713">
    <property type="entry name" value="EFG_mtEFG_C"/>
    <property type="match status" value="1"/>
</dbReference>
<dbReference type="Pfam" id="PF00679">
    <property type="entry name" value="EFG_C"/>
    <property type="match status" value="1"/>
</dbReference>
<evidence type="ECO:0000313" key="11">
    <source>
        <dbReference type="Proteomes" id="UP000748308"/>
    </source>
</evidence>
<keyword evidence="5 6" id="KW-0342">GTP-binding</keyword>
<keyword evidence="4 6" id="KW-0648">Protein biosynthesis</keyword>
<dbReference type="Gene3D" id="2.40.30.10">
    <property type="entry name" value="Translation factors"/>
    <property type="match status" value="1"/>
</dbReference>
<feature type="region of interest" description="Disordered" evidence="8">
    <location>
        <begin position="285"/>
        <end position="304"/>
    </location>
</feature>
<dbReference type="GO" id="GO:0003746">
    <property type="term" value="F:translation elongation factor activity"/>
    <property type="evidence" value="ECO:0007669"/>
    <property type="project" value="UniProtKB-UniRule"/>
</dbReference>
<dbReference type="Proteomes" id="UP000748308">
    <property type="component" value="Unassembled WGS sequence"/>
</dbReference>
<dbReference type="FunFam" id="3.30.70.240:FF:000001">
    <property type="entry name" value="Elongation factor G"/>
    <property type="match status" value="1"/>
</dbReference>
<dbReference type="SUPFAM" id="SSF54211">
    <property type="entry name" value="Ribosomal protein S5 domain 2-like"/>
    <property type="match status" value="1"/>
</dbReference>
<feature type="binding site" evidence="6">
    <location>
        <begin position="81"/>
        <end position="85"/>
    </location>
    <ligand>
        <name>GTP</name>
        <dbReference type="ChEBI" id="CHEBI:37565"/>
    </ligand>
</feature>
<protein>
    <recommendedName>
        <fullName evidence="6 7">Elongation factor G</fullName>
        <shortName evidence="6">EF-G</shortName>
    </recommendedName>
</protein>
<dbReference type="NCBIfam" id="NF009381">
    <property type="entry name" value="PRK12740.1-5"/>
    <property type="match status" value="1"/>
</dbReference>
<dbReference type="PROSITE" id="PS51722">
    <property type="entry name" value="G_TR_2"/>
    <property type="match status" value="1"/>
</dbReference>
<keyword evidence="2 6" id="KW-0547">Nucleotide-binding</keyword>
<comment type="similarity">
    <text evidence="1 6">Belongs to the TRAFAC class translation factor GTPase superfamily. Classic translation factor GTPase family. EF-G/EF-2 subfamily.</text>
</comment>
<evidence type="ECO:0000256" key="3">
    <source>
        <dbReference type="ARBA" id="ARBA00022768"/>
    </source>
</evidence>
<dbReference type="EMBL" id="VGIY01000091">
    <property type="protein sequence ID" value="MBM3317211.1"/>
    <property type="molecule type" value="Genomic_DNA"/>
</dbReference>
<dbReference type="InterPro" id="IPR035649">
    <property type="entry name" value="EFG_V"/>
</dbReference>
<organism evidence="10 11">
    <name type="scientific">Eiseniibacteriota bacterium</name>
    <dbReference type="NCBI Taxonomy" id="2212470"/>
    <lineage>
        <taxon>Bacteria</taxon>
        <taxon>Candidatus Eiseniibacteriota</taxon>
    </lineage>
</organism>
<dbReference type="PRINTS" id="PR00315">
    <property type="entry name" value="ELONGATNFCT"/>
</dbReference>
<dbReference type="SUPFAM" id="SSF52540">
    <property type="entry name" value="P-loop containing nucleoside triphosphate hydrolases"/>
    <property type="match status" value="1"/>
</dbReference>
<dbReference type="SUPFAM" id="SSF50447">
    <property type="entry name" value="Translation proteins"/>
    <property type="match status" value="1"/>
</dbReference>
<feature type="binding site" evidence="6">
    <location>
        <begin position="135"/>
        <end position="138"/>
    </location>
    <ligand>
        <name>GTP</name>
        <dbReference type="ChEBI" id="CHEBI:37565"/>
    </ligand>
</feature>
<dbReference type="SMART" id="SM00889">
    <property type="entry name" value="EFG_IV"/>
    <property type="match status" value="1"/>
</dbReference>
<dbReference type="Gene3D" id="3.30.70.240">
    <property type="match status" value="1"/>
</dbReference>
<dbReference type="InterPro" id="IPR031157">
    <property type="entry name" value="G_TR_CS"/>
</dbReference>
<dbReference type="Pfam" id="PF00009">
    <property type="entry name" value="GTP_EFTU"/>
    <property type="match status" value="1"/>
</dbReference>
<comment type="subcellular location">
    <subcellularLocation>
        <location evidence="6">Cytoplasm</location>
    </subcellularLocation>
</comment>
<evidence type="ECO:0000256" key="7">
    <source>
        <dbReference type="NCBIfam" id="TIGR00484"/>
    </source>
</evidence>
<evidence type="ECO:0000256" key="1">
    <source>
        <dbReference type="ARBA" id="ARBA00005870"/>
    </source>
</evidence>
<reference evidence="10" key="1">
    <citation type="submission" date="2019-03" db="EMBL/GenBank/DDBJ databases">
        <title>Lake Tanganyika Metagenome-Assembled Genomes (MAGs).</title>
        <authorList>
            <person name="Tran P."/>
        </authorList>
    </citation>
    <scope>NUCLEOTIDE SEQUENCE</scope>
    <source>
        <strain evidence="10">M_DeepCast_400m_m2_100</strain>
    </source>
</reference>
<dbReference type="CDD" id="cd04088">
    <property type="entry name" value="EFG_mtEFG_II"/>
    <property type="match status" value="1"/>
</dbReference>
<dbReference type="InterPro" id="IPR005225">
    <property type="entry name" value="Small_GTP-bd"/>
</dbReference>
<evidence type="ECO:0000256" key="2">
    <source>
        <dbReference type="ARBA" id="ARBA00022741"/>
    </source>
</evidence>
<sequence length="687" mass="74960">MARKDRLARIRNLGIIAHIDAGKTTTTERMLFYTGVSHRLGEVDEGSTTTDWMDQERERGITITSAAITVEWRGHQLNLIDTPGHVDFTAEVERSLRVLDGVVVVLCGRGGVEPQSEMVWRQAARYRVPRLIFINKMDRVGADFERVLEQIRDRLGAVPLPLTIPIGAESRLAGVVDLLGMRALRWDAESRGAQFEAGPIPGEMAEIAGRARRQLLELVAAEDEGLLETFLASGDLEAADLRRGIRRGTLEQHFVPVLAGAALRNMGVQPLLDAVVDYLPAPDDVPPARGVHPQTGEPELRPADPREPVCALVFKTYTMSGEGGRGRVNFVRVYSGTLREGATLLNPRLGESERVARVYRAHADKKRRLEEVCAGDICIVAGLKHSRTGDTLADPAHPVSLEAMRFPEPVVMAALEAREAGGEEKLELALAHLSADDPTFRAAWDEDTGQRIMKGMGELHLEVLEERLVREFGLQVRVGKPQVTYRETITLAARAEGRFARATGGREHYGHAIIGVAPEPRGGGIVFANGVGPEVIPPEYLPAIEEVIRTGADSGIRYGYPITDVRATLLGGSFHETHSSEMAYRSAALTAFREACRHAGPILLEPIMMLEIVCPADAVGTVHQQLAARHGRVLGAEVQGDTQILRAGAPLSRMFGYATDLRSATQGRGSFTMIFDRYDEVEGGTGP</sequence>
<dbReference type="Pfam" id="PF03764">
    <property type="entry name" value="EFG_IV"/>
    <property type="match status" value="1"/>
</dbReference>
<dbReference type="GO" id="GO:0005737">
    <property type="term" value="C:cytoplasm"/>
    <property type="evidence" value="ECO:0007669"/>
    <property type="project" value="UniProtKB-SubCell"/>
</dbReference>
<dbReference type="AlphaFoldDB" id="A0A937X7Q6"/>
<dbReference type="InterPro" id="IPR009022">
    <property type="entry name" value="EFG_III"/>
</dbReference>
<evidence type="ECO:0000259" key="9">
    <source>
        <dbReference type="PROSITE" id="PS51722"/>
    </source>
</evidence>
<dbReference type="SMART" id="SM00838">
    <property type="entry name" value="EFG_C"/>
    <property type="match status" value="1"/>
</dbReference>
<dbReference type="PANTHER" id="PTHR43261">
    <property type="entry name" value="TRANSLATION ELONGATION FACTOR G-RELATED"/>
    <property type="match status" value="1"/>
</dbReference>
<evidence type="ECO:0000256" key="5">
    <source>
        <dbReference type="ARBA" id="ARBA00023134"/>
    </source>
</evidence>
<dbReference type="CDD" id="cd16262">
    <property type="entry name" value="EFG_III"/>
    <property type="match status" value="1"/>
</dbReference>
<dbReference type="PROSITE" id="PS00301">
    <property type="entry name" value="G_TR_1"/>
    <property type="match status" value="1"/>
</dbReference>
<dbReference type="InterPro" id="IPR053905">
    <property type="entry name" value="EF-G-like_DII"/>
</dbReference>
<feature type="binding site" evidence="6">
    <location>
        <begin position="17"/>
        <end position="24"/>
    </location>
    <ligand>
        <name>GTP</name>
        <dbReference type="ChEBI" id="CHEBI:37565"/>
    </ligand>
</feature>
<dbReference type="InterPro" id="IPR004540">
    <property type="entry name" value="Transl_elong_EFG/EF2"/>
</dbReference>
<dbReference type="Gene3D" id="3.30.70.870">
    <property type="entry name" value="Elongation Factor G (Translational Gtpase), domain 3"/>
    <property type="match status" value="1"/>
</dbReference>
<dbReference type="SUPFAM" id="SSF54980">
    <property type="entry name" value="EF-G C-terminal domain-like"/>
    <property type="match status" value="2"/>
</dbReference>
<evidence type="ECO:0000256" key="8">
    <source>
        <dbReference type="SAM" id="MobiDB-lite"/>
    </source>
</evidence>
<dbReference type="InterPro" id="IPR020568">
    <property type="entry name" value="Ribosomal_Su5_D2-typ_SF"/>
</dbReference>
<dbReference type="HAMAP" id="MF_00054_B">
    <property type="entry name" value="EF_G_EF_2_B"/>
    <property type="match status" value="1"/>
</dbReference>
<dbReference type="Pfam" id="PF14492">
    <property type="entry name" value="EFG_III"/>
    <property type="match status" value="1"/>
</dbReference>
<dbReference type="GO" id="GO:0005525">
    <property type="term" value="F:GTP binding"/>
    <property type="evidence" value="ECO:0007669"/>
    <property type="project" value="UniProtKB-UniRule"/>
</dbReference>